<evidence type="ECO:0000313" key="3">
    <source>
        <dbReference type="Proteomes" id="UP000316598"/>
    </source>
</evidence>
<feature type="region of interest" description="Disordered" evidence="1">
    <location>
        <begin position="514"/>
        <end position="542"/>
    </location>
</feature>
<gene>
    <name evidence="2" type="ORF">Pla22_12390</name>
</gene>
<keyword evidence="3" id="KW-1185">Reference proteome</keyword>
<dbReference type="AlphaFoldDB" id="A0A5C5WTU1"/>
<sequence>MIACLDWAAPSSYFYLLQMNHVSQASSEPSTHEVCFGLRIESHAIQLAIATPMDNGRYRLTFDQVDHDGEVGWLTNEGASAFEAALEMLADRHQMRRHAVSVSLDGDFCVTRVTIGSPEEVDHDLETLATRIPRYLQLGPGEKVTGSARIRIEPSTDYAVTGVVNRSLIQIIYDAFRNIDMDVKWVEPSLVSVARLVGRDKRIGDTPILVADGMGKQWDVGIACAGMLLLDYRPAAAHHNAGFCEALVGHFSRLKRFCHRHRRVATGELEELLICGPHEKTNDVIALLKDSDVVRPAVLQIPDLPELYEINSESNETNHVPSVATVFPLLIRLADDGVPDLLDHVRRAPDLSWGQRLVYQCWPIAVACLTLMIAYAMVATERNRHAGKGMGRAELQAQITATQTKFAAVSKRRELLTHLNRISAITTEPNWHKTFKLITQSLPETVRLEEFRIESSNTIQLNGMTVEESVIYDLVNSLRHLPGVTQVALKGTSPEPDTQSTRFIVRLTIRSASSGLDNQTGAPGHRMAQRTPLPSPKQRGQQ</sequence>
<evidence type="ECO:0000256" key="1">
    <source>
        <dbReference type="SAM" id="MobiDB-lite"/>
    </source>
</evidence>
<evidence type="ECO:0008006" key="4">
    <source>
        <dbReference type="Google" id="ProtNLM"/>
    </source>
</evidence>
<organism evidence="2 3">
    <name type="scientific">Rubripirellula amarantea</name>
    <dbReference type="NCBI Taxonomy" id="2527999"/>
    <lineage>
        <taxon>Bacteria</taxon>
        <taxon>Pseudomonadati</taxon>
        <taxon>Planctomycetota</taxon>
        <taxon>Planctomycetia</taxon>
        <taxon>Pirellulales</taxon>
        <taxon>Pirellulaceae</taxon>
        <taxon>Rubripirellula</taxon>
    </lineage>
</organism>
<accession>A0A5C5WTU1</accession>
<protein>
    <recommendedName>
        <fullName evidence="4">Fimbrial assembly protein (PilN)</fullName>
    </recommendedName>
</protein>
<dbReference type="EMBL" id="SJPI01000001">
    <property type="protein sequence ID" value="TWT53609.1"/>
    <property type="molecule type" value="Genomic_DNA"/>
</dbReference>
<dbReference type="Proteomes" id="UP000316598">
    <property type="component" value="Unassembled WGS sequence"/>
</dbReference>
<reference evidence="2 3" key="1">
    <citation type="submission" date="2019-02" db="EMBL/GenBank/DDBJ databases">
        <title>Deep-cultivation of Planctomycetes and their phenomic and genomic characterization uncovers novel biology.</title>
        <authorList>
            <person name="Wiegand S."/>
            <person name="Jogler M."/>
            <person name="Boedeker C."/>
            <person name="Pinto D."/>
            <person name="Vollmers J."/>
            <person name="Rivas-Marin E."/>
            <person name="Kohn T."/>
            <person name="Peeters S.H."/>
            <person name="Heuer A."/>
            <person name="Rast P."/>
            <person name="Oberbeckmann S."/>
            <person name="Bunk B."/>
            <person name="Jeske O."/>
            <person name="Meyerdierks A."/>
            <person name="Storesund J.E."/>
            <person name="Kallscheuer N."/>
            <person name="Luecker S."/>
            <person name="Lage O.M."/>
            <person name="Pohl T."/>
            <person name="Merkel B.J."/>
            <person name="Hornburger P."/>
            <person name="Mueller R.-W."/>
            <person name="Bruemmer F."/>
            <person name="Labrenz M."/>
            <person name="Spormann A.M."/>
            <person name="Op Den Camp H."/>
            <person name="Overmann J."/>
            <person name="Amann R."/>
            <person name="Jetten M.S.M."/>
            <person name="Mascher T."/>
            <person name="Medema M.H."/>
            <person name="Devos D.P."/>
            <person name="Kaster A.-K."/>
            <person name="Ovreas L."/>
            <person name="Rohde M."/>
            <person name="Galperin M.Y."/>
            <person name="Jogler C."/>
        </authorList>
    </citation>
    <scope>NUCLEOTIDE SEQUENCE [LARGE SCALE GENOMIC DNA]</scope>
    <source>
        <strain evidence="2 3">Pla22</strain>
    </source>
</reference>
<comment type="caution">
    <text evidence="2">The sequence shown here is derived from an EMBL/GenBank/DDBJ whole genome shotgun (WGS) entry which is preliminary data.</text>
</comment>
<proteinExistence type="predicted"/>
<name>A0A5C5WTU1_9BACT</name>
<evidence type="ECO:0000313" key="2">
    <source>
        <dbReference type="EMBL" id="TWT53609.1"/>
    </source>
</evidence>